<feature type="transmembrane region" description="Helical" evidence="9">
    <location>
        <begin position="363"/>
        <end position="384"/>
    </location>
</feature>
<evidence type="ECO:0000256" key="3">
    <source>
        <dbReference type="ARBA" id="ARBA00022448"/>
    </source>
</evidence>
<organism evidence="11 12">
    <name type="scientific">Corynebacterium kroppenstedtii</name>
    <dbReference type="NCBI Taxonomy" id="161879"/>
    <lineage>
        <taxon>Bacteria</taxon>
        <taxon>Bacillati</taxon>
        <taxon>Actinomycetota</taxon>
        <taxon>Actinomycetes</taxon>
        <taxon>Mycobacteriales</taxon>
        <taxon>Corynebacteriaceae</taxon>
        <taxon>Corynebacterium</taxon>
    </lineage>
</organism>
<feature type="transmembrane region" description="Helical" evidence="9">
    <location>
        <begin position="273"/>
        <end position="293"/>
    </location>
</feature>
<dbReference type="GO" id="GO:1990961">
    <property type="term" value="P:xenobiotic detoxification by transmembrane export across the plasma membrane"/>
    <property type="evidence" value="ECO:0007669"/>
    <property type="project" value="InterPro"/>
</dbReference>
<feature type="transmembrane region" description="Helical" evidence="9">
    <location>
        <begin position="135"/>
        <end position="154"/>
    </location>
</feature>
<accession>A0A2W5UBV8</accession>
<feature type="compositionally biased region" description="Low complexity" evidence="8">
    <location>
        <begin position="37"/>
        <end position="48"/>
    </location>
</feature>
<dbReference type="Gene3D" id="1.20.1720.10">
    <property type="entry name" value="Multidrug resistance protein D"/>
    <property type="match status" value="1"/>
</dbReference>
<keyword evidence="7 9" id="KW-0472">Membrane</keyword>
<dbReference type="PANTHER" id="PTHR23502">
    <property type="entry name" value="MAJOR FACILITATOR SUPERFAMILY"/>
    <property type="match status" value="1"/>
</dbReference>
<gene>
    <name evidence="11" type="ORF">DI525_01415</name>
</gene>
<feature type="transmembrane region" description="Helical" evidence="9">
    <location>
        <begin position="396"/>
        <end position="416"/>
    </location>
</feature>
<dbReference type="Proteomes" id="UP000249432">
    <property type="component" value="Unassembled WGS sequence"/>
</dbReference>
<comment type="caution">
    <text evidence="11">The sequence shown here is derived from an EMBL/GenBank/DDBJ whole genome shotgun (WGS) entry which is preliminary data.</text>
</comment>
<dbReference type="InterPro" id="IPR036259">
    <property type="entry name" value="MFS_trans_sf"/>
</dbReference>
<keyword evidence="3" id="KW-0813">Transport</keyword>
<feature type="transmembrane region" description="Helical" evidence="9">
    <location>
        <begin position="193"/>
        <end position="211"/>
    </location>
</feature>
<feature type="transmembrane region" description="Helical" evidence="9">
    <location>
        <begin position="223"/>
        <end position="243"/>
    </location>
</feature>
<evidence type="ECO:0000256" key="4">
    <source>
        <dbReference type="ARBA" id="ARBA00022475"/>
    </source>
</evidence>
<comment type="subcellular location">
    <subcellularLocation>
        <location evidence="1">Cell membrane</location>
        <topology evidence="1">Multi-pass membrane protein</topology>
    </subcellularLocation>
</comment>
<feature type="domain" description="Major facilitator superfamily (MFS) profile" evidence="10">
    <location>
        <begin position="69"/>
        <end position="455"/>
    </location>
</feature>
<evidence type="ECO:0000256" key="6">
    <source>
        <dbReference type="ARBA" id="ARBA00022989"/>
    </source>
</evidence>
<keyword evidence="6 9" id="KW-1133">Transmembrane helix</keyword>
<dbReference type="InterPro" id="IPR011701">
    <property type="entry name" value="MFS"/>
</dbReference>
<dbReference type="RefSeq" id="WP_303734023.1">
    <property type="nucleotide sequence ID" value="NZ_CAKZHK010000001.1"/>
</dbReference>
<comment type="similarity">
    <text evidence="2">Belongs to the major facilitator superfamily. Bcr/CmlA family.</text>
</comment>
<keyword evidence="5 9" id="KW-0812">Transmembrane</keyword>
<evidence type="ECO:0000256" key="8">
    <source>
        <dbReference type="SAM" id="MobiDB-lite"/>
    </source>
</evidence>
<feature type="transmembrane region" description="Helical" evidence="9">
    <location>
        <begin position="338"/>
        <end position="357"/>
    </location>
</feature>
<feature type="transmembrane region" description="Helical" evidence="9">
    <location>
        <begin position="65"/>
        <end position="84"/>
    </location>
</feature>
<feature type="region of interest" description="Disordered" evidence="8">
    <location>
        <begin position="1"/>
        <end position="60"/>
    </location>
</feature>
<evidence type="ECO:0000256" key="2">
    <source>
        <dbReference type="ARBA" id="ARBA00006236"/>
    </source>
</evidence>
<dbReference type="AlphaFoldDB" id="A0A2W5UBV8"/>
<name>A0A2W5UBV8_9CORY</name>
<evidence type="ECO:0000256" key="1">
    <source>
        <dbReference type="ARBA" id="ARBA00004651"/>
    </source>
</evidence>
<dbReference type="GO" id="GO:0005886">
    <property type="term" value="C:plasma membrane"/>
    <property type="evidence" value="ECO:0007669"/>
    <property type="project" value="UniProtKB-SubCell"/>
</dbReference>
<feature type="transmembrane region" description="Helical" evidence="9">
    <location>
        <begin position="428"/>
        <end position="449"/>
    </location>
</feature>
<protein>
    <submittedName>
        <fullName evidence="11">MFS transporter permease</fullName>
    </submittedName>
</protein>
<proteinExistence type="inferred from homology"/>
<feature type="transmembrane region" description="Helical" evidence="9">
    <location>
        <begin position="160"/>
        <end position="181"/>
    </location>
</feature>
<evidence type="ECO:0000313" key="12">
    <source>
        <dbReference type="Proteomes" id="UP000249432"/>
    </source>
</evidence>
<feature type="compositionally biased region" description="Low complexity" evidence="8">
    <location>
        <begin position="1"/>
        <end position="18"/>
    </location>
</feature>
<dbReference type="CDD" id="cd17320">
    <property type="entry name" value="MFS_MdfA_MDR_like"/>
    <property type="match status" value="1"/>
</dbReference>
<dbReference type="GO" id="GO:0042910">
    <property type="term" value="F:xenobiotic transmembrane transporter activity"/>
    <property type="evidence" value="ECO:0007669"/>
    <property type="project" value="InterPro"/>
</dbReference>
<evidence type="ECO:0000259" key="10">
    <source>
        <dbReference type="PROSITE" id="PS50850"/>
    </source>
</evidence>
<dbReference type="InterPro" id="IPR005829">
    <property type="entry name" value="Sugar_transporter_CS"/>
</dbReference>
<dbReference type="PANTHER" id="PTHR23502:SF132">
    <property type="entry name" value="POLYAMINE TRANSPORTER 2-RELATED"/>
    <property type="match status" value="1"/>
</dbReference>
<dbReference type="EMBL" id="QFRA01000002">
    <property type="protein sequence ID" value="PZR06458.1"/>
    <property type="molecule type" value="Genomic_DNA"/>
</dbReference>
<evidence type="ECO:0000256" key="9">
    <source>
        <dbReference type="SAM" id="Phobius"/>
    </source>
</evidence>
<reference evidence="11 12" key="1">
    <citation type="submission" date="2017-08" db="EMBL/GenBank/DDBJ databases">
        <title>Infants hospitalized years apart are colonized by the same room-sourced microbial strains.</title>
        <authorList>
            <person name="Brooks B."/>
            <person name="Olm M.R."/>
            <person name="Firek B.A."/>
            <person name="Baker R."/>
            <person name="Thomas B.C."/>
            <person name="Morowitz M.J."/>
            <person name="Banfield J.F."/>
        </authorList>
    </citation>
    <scope>NUCLEOTIDE SEQUENCE [LARGE SCALE GENOMIC DNA]</scope>
    <source>
        <strain evidence="11">S2_003_000_R1_3</strain>
    </source>
</reference>
<sequence>MSTDPNSSSSNPSPSSSPDRGRSSSVGKVERVDVHAADTSSAATNSADPKTTGTHSPKVPKKNQLTAAVLTSLALLSAAGPLGTDMYLPTFLDTAKDLSTTASSVQLTLSAFMIGLAVGQLFAGPISDGVGRRRPLVIGSLLFFLFSVGCALTPSIGLLIAFRLLQGVAGGTTVVVARSVIPDVAHGRAAASAFSALMGIQGLAPAIAPLLGGFLSPIIGWRGIFWVIAVFNVIMVVVSRFVVPESLPADHRTPGAIRNFLPTIFRCFSRSAFIGYCLAFAVGFGTFFSYISASPFVLQDQLGLPTHVYSITFAINSLAIAGMSALNGKLVNRFEVRSVLVLGLILYVATSAILLIYALLGPWLWPTLICLFVMTSATGLLLGNATALGVEAVRDIGAGAGSGTMGALQFLAAGIVSPLVGIGSDPSLSMALCMLMCSIIAITGCVTLTSSSDRA</sequence>
<dbReference type="InterPro" id="IPR020846">
    <property type="entry name" value="MFS_dom"/>
</dbReference>
<dbReference type="Pfam" id="PF07690">
    <property type="entry name" value="MFS_1"/>
    <property type="match status" value="1"/>
</dbReference>
<evidence type="ECO:0000313" key="11">
    <source>
        <dbReference type="EMBL" id="PZR06458.1"/>
    </source>
</evidence>
<dbReference type="InterPro" id="IPR004812">
    <property type="entry name" value="Efflux_drug-R_Bcr/CmlA"/>
</dbReference>
<keyword evidence="4" id="KW-1003">Cell membrane</keyword>
<evidence type="ECO:0000256" key="5">
    <source>
        <dbReference type="ARBA" id="ARBA00022692"/>
    </source>
</evidence>
<dbReference type="PROSITE" id="PS00216">
    <property type="entry name" value="SUGAR_TRANSPORT_1"/>
    <property type="match status" value="1"/>
</dbReference>
<dbReference type="PROSITE" id="PS50850">
    <property type="entry name" value="MFS"/>
    <property type="match status" value="1"/>
</dbReference>
<dbReference type="NCBIfam" id="TIGR00710">
    <property type="entry name" value="efflux_Bcr_CflA"/>
    <property type="match status" value="1"/>
</dbReference>
<feature type="transmembrane region" description="Helical" evidence="9">
    <location>
        <begin position="104"/>
        <end position="123"/>
    </location>
</feature>
<feature type="transmembrane region" description="Helical" evidence="9">
    <location>
        <begin position="308"/>
        <end position="326"/>
    </location>
</feature>
<dbReference type="SUPFAM" id="SSF103473">
    <property type="entry name" value="MFS general substrate transporter"/>
    <property type="match status" value="1"/>
</dbReference>
<evidence type="ECO:0000256" key="7">
    <source>
        <dbReference type="ARBA" id="ARBA00023136"/>
    </source>
</evidence>